<reference evidence="10 11" key="1">
    <citation type="submission" date="2015-09" db="EMBL/GenBank/DDBJ databases">
        <title>Sorangium comparison.</title>
        <authorList>
            <person name="Zaburannyi N."/>
            <person name="Bunk B."/>
            <person name="Overmann J."/>
            <person name="Mueller R."/>
        </authorList>
    </citation>
    <scope>NUCLEOTIDE SEQUENCE [LARGE SCALE GENOMIC DNA]</scope>
    <source>
        <strain evidence="10 11">So ce836</strain>
    </source>
</reference>
<feature type="domain" description="Glutamate-ammonia ligase adenylyltransferase repeated" evidence="8">
    <location>
        <begin position="44"/>
        <end position="292"/>
    </location>
</feature>
<evidence type="ECO:0000256" key="7">
    <source>
        <dbReference type="SAM" id="MobiDB-lite"/>
    </source>
</evidence>
<dbReference type="InterPro" id="IPR013546">
    <property type="entry name" value="PII_UdlTrfase/GS_AdlTrfase"/>
</dbReference>
<evidence type="ECO:0000256" key="6">
    <source>
        <dbReference type="ARBA" id="ARBA00023268"/>
    </source>
</evidence>
<dbReference type="GO" id="GO:0000820">
    <property type="term" value="P:regulation of glutamine family amino acid metabolic process"/>
    <property type="evidence" value="ECO:0007669"/>
    <property type="project" value="TreeGrafter"/>
</dbReference>
<dbReference type="SUPFAM" id="SSF81593">
    <property type="entry name" value="Nucleotidyltransferase substrate binding subunit/domain"/>
    <property type="match status" value="2"/>
</dbReference>
<dbReference type="RefSeq" id="WP_129574216.1">
    <property type="nucleotide sequence ID" value="NZ_CP012672.1"/>
</dbReference>
<keyword evidence="6" id="KW-0511">Multifunctional enzyme</keyword>
<dbReference type="Pfam" id="PF08335">
    <property type="entry name" value="GlnD_UR_UTase"/>
    <property type="match status" value="2"/>
</dbReference>
<dbReference type="GO" id="GO:0005829">
    <property type="term" value="C:cytosol"/>
    <property type="evidence" value="ECO:0007669"/>
    <property type="project" value="TreeGrafter"/>
</dbReference>
<keyword evidence="10" id="KW-0436">Ligase</keyword>
<feature type="compositionally biased region" description="Low complexity" evidence="7">
    <location>
        <begin position="1034"/>
        <end position="1051"/>
    </location>
</feature>
<dbReference type="SUPFAM" id="SSF81301">
    <property type="entry name" value="Nucleotidyltransferase"/>
    <property type="match status" value="2"/>
</dbReference>
<keyword evidence="3" id="KW-0547">Nucleotide-binding</keyword>
<evidence type="ECO:0000256" key="4">
    <source>
        <dbReference type="ARBA" id="ARBA00022840"/>
    </source>
</evidence>
<name>A0A4P2QK93_SORCE</name>
<evidence type="ECO:0000256" key="3">
    <source>
        <dbReference type="ARBA" id="ARBA00022741"/>
    </source>
</evidence>
<dbReference type="PANTHER" id="PTHR30621:SF0">
    <property type="entry name" value="BIFUNCTIONAL GLUTAMINE SYNTHETASE ADENYLYLTRANSFERASE_ADENYLYL-REMOVING ENZYME"/>
    <property type="match status" value="1"/>
</dbReference>
<dbReference type="Gene3D" id="1.20.120.330">
    <property type="entry name" value="Nucleotidyltransferases domain 2"/>
    <property type="match status" value="2"/>
</dbReference>
<feature type="domain" description="Glutamate-ammonia ligase adenylyltransferase repeated" evidence="8">
    <location>
        <begin position="601"/>
        <end position="812"/>
    </location>
</feature>
<protein>
    <submittedName>
        <fullName evidence="10">Glutamate--ammonia-ligase adenylyltransferase</fullName>
        <ecNumber evidence="10">2.7.7.42</ecNumber>
    </submittedName>
</protein>
<dbReference type="GO" id="GO:0016874">
    <property type="term" value="F:ligase activity"/>
    <property type="evidence" value="ECO:0007669"/>
    <property type="project" value="UniProtKB-KW"/>
</dbReference>
<dbReference type="EMBL" id="CP012672">
    <property type="protein sequence ID" value="AUX30178.1"/>
    <property type="molecule type" value="Genomic_DNA"/>
</dbReference>
<dbReference type="GO" id="GO:0008882">
    <property type="term" value="F:[glutamate-ammonia-ligase] adenylyltransferase activity"/>
    <property type="evidence" value="ECO:0007669"/>
    <property type="project" value="UniProtKB-EC"/>
</dbReference>
<dbReference type="Proteomes" id="UP000295497">
    <property type="component" value="Chromosome"/>
</dbReference>
<sequence>MQQVSRLLEIANAIDEQRVKDRAAWLSPRLPPGTMAFAIAALLTAAYPAIGATIEANPDIAERLAAEGHQTARDRATYLSRIRGRVGDVSDADRVRRELRRVAREERIRIALRELLPPSAGGADIDVTARELTALAEATIEVALAEAVSAVTARFGEPRTATGARSKFVVLGMGKLGGDELNAGSDVDLIYLYDTDEGQVGPSGDRAVSITLHDFWTRVARRLTATLEEVTEDGFVWRVDLRLRPEGRSGPLVNSLAAAERYYESFGRLWERAALLRAREIAGDLDFGAEALGVLGPFVWRRQVDPQLAVDMIELVERARVELSHDASRDLKLGPGGIREAEFFVQALQLIWGGREPRARAQGMLDGLRRLRALGYVTDREGRELVEGYLALRRAEHAVQSATGVQTHLLPDSEAEMERLARTLRFEDAAAFLADTEQRRSRIKARLLSLLPKGSTRPSRWIEAMAALDRGDRDAFADALAKHAVLLLGGAGGEPEAAEAGAAELAAPAAGAPQEPGATASLTARFRDVADDLFELSRQPDGLLGARSREASSSLAETLLAAVVDAADPEQAARFLRLCFSRIRHSAVYARMLGDDPRALRRLVEALGSSAFIGDAMVRYPELVDVVLFARGAPSAGVIRHTIEESLSEAAPDDDPEEALIAALRRAKARVTIEVGLADLSGEVGTREATLALSDLADASLEAATRFALGTPPGEPVRGLAVIAMGKLGGREIGYGSDLDVFFLFDPTCAPSGDQGPGSDPGTYYARRARQIIRLISMSHAAGPGYELDTRLRPSGSQGLLVTSLDAFARYHGIRRAGGAAQAPAEPDSSPGARHMRAAIWERLALIRARASAGDPELGAEAIAIAHEAAYLQADDFDRMAEEIHRLRLRMERELSHERRGRRDFKLGRGGLADIEFAVQLLQIRHGADPRVRTSETLAAIDALTSAGHLSAAHAEIFRDGHAFLRKLEQRIRIVHADASQLLQENAPGVPLLARRTGIRGRTGAEAAKELLARYGAITERVRRAYEAIVARGAAPRAAPGGAAPRAAPGGEASGGEASGGEASRDEAR</sequence>
<dbReference type="InterPro" id="IPR043519">
    <property type="entry name" value="NT_sf"/>
</dbReference>
<evidence type="ECO:0000256" key="2">
    <source>
        <dbReference type="ARBA" id="ARBA00022695"/>
    </source>
</evidence>
<dbReference type="InterPro" id="IPR005190">
    <property type="entry name" value="GlnE_rpt_dom"/>
</dbReference>
<keyword evidence="2 10" id="KW-0548">Nucleotidyltransferase</keyword>
<feature type="region of interest" description="Disordered" evidence="7">
    <location>
        <begin position="1034"/>
        <end position="1069"/>
    </location>
</feature>
<evidence type="ECO:0000259" key="8">
    <source>
        <dbReference type="Pfam" id="PF03710"/>
    </source>
</evidence>
<keyword evidence="1 10" id="KW-0808">Transferase</keyword>
<accession>A0A4P2QK93</accession>
<dbReference type="Pfam" id="PF03710">
    <property type="entry name" value="GlnE"/>
    <property type="match status" value="2"/>
</dbReference>
<dbReference type="CDD" id="cd05401">
    <property type="entry name" value="NT_GlnE_GlnD_like"/>
    <property type="match status" value="2"/>
</dbReference>
<dbReference type="PANTHER" id="PTHR30621">
    <property type="entry name" value="GLUTAMINE SYNTHETASE ADENYLYLTRANSFERASE"/>
    <property type="match status" value="1"/>
</dbReference>
<evidence type="ECO:0000256" key="5">
    <source>
        <dbReference type="ARBA" id="ARBA00022842"/>
    </source>
</evidence>
<organism evidence="10 11">
    <name type="scientific">Sorangium cellulosum</name>
    <name type="common">Polyangium cellulosum</name>
    <dbReference type="NCBI Taxonomy" id="56"/>
    <lineage>
        <taxon>Bacteria</taxon>
        <taxon>Pseudomonadati</taxon>
        <taxon>Myxococcota</taxon>
        <taxon>Polyangia</taxon>
        <taxon>Polyangiales</taxon>
        <taxon>Polyangiaceae</taxon>
        <taxon>Sorangium</taxon>
    </lineage>
</organism>
<keyword evidence="4" id="KW-0067">ATP-binding</keyword>
<dbReference type="EC" id="2.7.7.42" evidence="10"/>
<dbReference type="GO" id="GO:0005524">
    <property type="term" value="F:ATP binding"/>
    <property type="evidence" value="ECO:0007669"/>
    <property type="project" value="UniProtKB-KW"/>
</dbReference>
<keyword evidence="5" id="KW-0460">Magnesium</keyword>
<evidence type="ECO:0000259" key="9">
    <source>
        <dbReference type="Pfam" id="PF08335"/>
    </source>
</evidence>
<gene>
    <name evidence="10" type="ORF">SOCE836_022760</name>
</gene>
<evidence type="ECO:0000313" key="10">
    <source>
        <dbReference type="EMBL" id="AUX30178.1"/>
    </source>
</evidence>
<dbReference type="InterPro" id="IPR023057">
    <property type="entry name" value="GlnE"/>
</dbReference>
<dbReference type="Gene3D" id="3.30.460.10">
    <property type="entry name" value="Beta Polymerase, domain 2"/>
    <property type="match status" value="2"/>
</dbReference>
<proteinExistence type="predicted"/>
<evidence type="ECO:0000313" key="11">
    <source>
        <dbReference type="Proteomes" id="UP000295497"/>
    </source>
</evidence>
<evidence type="ECO:0000256" key="1">
    <source>
        <dbReference type="ARBA" id="ARBA00022679"/>
    </source>
</evidence>
<dbReference type="NCBIfam" id="NF008292">
    <property type="entry name" value="PRK11072.1"/>
    <property type="match status" value="1"/>
</dbReference>
<feature type="domain" description="PII-uridylyltransferase/Glutamine-synthetase adenylyltransferase" evidence="9">
    <location>
        <begin position="880"/>
        <end position="1029"/>
    </location>
</feature>
<dbReference type="AlphaFoldDB" id="A0A4P2QK93"/>
<feature type="domain" description="PII-uridylyltransferase/Glutamine-synthetase adenylyltransferase" evidence="9">
    <location>
        <begin position="326"/>
        <end position="445"/>
    </location>
</feature>